<dbReference type="CDD" id="cd07067">
    <property type="entry name" value="HP_PGM_like"/>
    <property type="match status" value="1"/>
</dbReference>
<dbReference type="Gene3D" id="1.40.20.10">
    <property type="entry name" value="CHAD domain"/>
    <property type="match status" value="1"/>
</dbReference>
<dbReference type="SMART" id="SM00855">
    <property type="entry name" value="PGAM"/>
    <property type="match status" value="1"/>
</dbReference>
<dbReference type="Pfam" id="PF05235">
    <property type="entry name" value="CHAD"/>
    <property type="match status" value="1"/>
</dbReference>
<organism evidence="2 3">
    <name type="scientific">Marinobacter halodurans</name>
    <dbReference type="NCBI Taxonomy" id="2528979"/>
    <lineage>
        <taxon>Bacteria</taxon>
        <taxon>Pseudomonadati</taxon>
        <taxon>Pseudomonadota</taxon>
        <taxon>Gammaproteobacteria</taxon>
        <taxon>Pseudomonadales</taxon>
        <taxon>Marinobacteraceae</taxon>
        <taxon>Marinobacter</taxon>
    </lineage>
</organism>
<protein>
    <submittedName>
        <fullName evidence="2">CHAD domain-containing protein</fullName>
    </submittedName>
</protein>
<comment type="caution">
    <text evidence="2">The sequence shown here is derived from an EMBL/GenBank/DDBJ whole genome shotgun (WGS) entry which is preliminary data.</text>
</comment>
<dbReference type="InterPro" id="IPR038186">
    <property type="entry name" value="CHAD_dom_sf"/>
</dbReference>
<dbReference type="InterPro" id="IPR013078">
    <property type="entry name" value="His_Pase_superF_clade-1"/>
</dbReference>
<dbReference type="PANTHER" id="PTHR39339">
    <property type="entry name" value="SLR1444 PROTEIN"/>
    <property type="match status" value="1"/>
</dbReference>
<sequence length="475" mass="53726">MTDSKTSMKHLFLIRHGKSSWSDASLEDWERPLNKRGQRQLTVMAPALQGIGAFDGAVYASNALRTRKTVEGMLAILDEPSLAQRITFKSRLYTFSGDVLWKWLRKRRDKSAITLVGHNPALLELANRLLRHPIGTLPTGGCVHILLPIQHWRDIEPETGALATCLKPAWVSYTEFQRKQSGDPGKKANGTSLRNLGLSLPHLMDRLETLESPAALGFDPEFLHQYRIIIRKVRAVLETLFALSGDKALKAPIKRLRRQARATSALRDLDVFNEALADWLGDAEFQDALQASGAVGAFRERQRAAQAAFARHIDTREYRDDREALQDFLHSRRLEAILGSQDKHRIREALDARIADHNARLVALSDLSPDEDFHRLRKCLKRIRYLADLDRALPAAFRKDLKQRQTILGNFQDRQVQLSLMLAYQQEADPEGRLSSLAERLSGQKQADRQRILTLDVIDAPEPVTRTGRARTIGV</sequence>
<name>A0ABY1ZJ39_9GAMM</name>
<dbReference type="SUPFAM" id="SSF53254">
    <property type="entry name" value="Phosphoglycerate mutase-like"/>
    <property type="match status" value="1"/>
</dbReference>
<dbReference type="EMBL" id="SJDL01000042">
    <property type="protein sequence ID" value="TBW49244.1"/>
    <property type="molecule type" value="Genomic_DNA"/>
</dbReference>
<reference evidence="2 3" key="1">
    <citation type="submission" date="2019-02" db="EMBL/GenBank/DDBJ databases">
        <title>Marinobacter halodurans sp. nov., a marine bacterium isolated from sea tidal flat.</title>
        <authorList>
            <person name="Yoo Y."/>
            <person name="Lee D.W."/>
            <person name="Kim B.S."/>
            <person name="Kim J.-J."/>
        </authorList>
    </citation>
    <scope>NUCLEOTIDE SEQUENCE [LARGE SCALE GENOMIC DNA]</scope>
    <source>
        <strain evidence="2 3">YJ-S3-2</strain>
    </source>
</reference>
<evidence type="ECO:0000259" key="1">
    <source>
        <dbReference type="PROSITE" id="PS51708"/>
    </source>
</evidence>
<dbReference type="Gene3D" id="3.40.50.1240">
    <property type="entry name" value="Phosphoglycerate mutase-like"/>
    <property type="match status" value="1"/>
</dbReference>
<dbReference type="InterPro" id="IPR007899">
    <property type="entry name" value="CHAD_dom"/>
</dbReference>
<accession>A0ABY1ZJ39</accession>
<gene>
    <name evidence="2" type="ORF">EZI54_20065</name>
</gene>
<dbReference type="Pfam" id="PF00300">
    <property type="entry name" value="His_Phos_1"/>
    <property type="match status" value="1"/>
</dbReference>
<keyword evidence="3" id="KW-1185">Reference proteome</keyword>
<dbReference type="Proteomes" id="UP000313645">
    <property type="component" value="Unassembled WGS sequence"/>
</dbReference>
<dbReference type="InterPro" id="IPR029033">
    <property type="entry name" value="His_PPase_superfam"/>
</dbReference>
<dbReference type="PROSITE" id="PS51708">
    <property type="entry name" value="CHAD"/>
    <property type="match status" value="1"/>
</dbReference>
<dbReference type="SMART" id="SM00880">
    <property type="entry name" value="CHAD"/>
    <property type="match status" value="1"/>
</dbReference>
<evidence type="ECO:0000313" key="3">
    <source>
        <dbReference type="Proteomes" id="UP000313645"/>
    </source>
</evidence>
<dbReference type="PANTHER" id="PTHR39339:SF1">
    <property type="entry name" value="CHAD DOMAIN-CONTAINING PROTEIN"/>
    <property type="match status" value="1"/>
</dbReference>
<proteinExistence type="predicted"/>
<evidence type="ECO:0000313" key="2">
    <source>
        <dbReference type="EMBL" id="TBW49244.1"/>
    </source>
</evidence>
<feature type="domain" description="CHAD" evidence="1">
    <location>
        <begin position="189"/>
        <end position="466"/>
    </location>
</feature>